<sequence>MFYFMLGCDLLSMVGHLFYYG</sequence>
<dbReference type="AlphaFoldDB" id="A0A0E9VVB1"/>
<reference evidence="1" key="1">
    <citation type="submission" date="2014-11" db="EMBL/GenBank/DDBJ databases">
        <authorList>
            <person name="Amaro Gonzalez C."/>
        </authorList>
    </citation>
    <scope>NUCLEOTIDE SEQUENCE</scope>
</reference>
<proteinExistence type="predicted"/>
<protein>
    <submittedName>
        <fullName evidence="1">Uncharacterized protein</fullName>
    </submittedName>
</protein>
<accession>A0A0E9VVB1</accession>
<reference evidence="1" key="2">
    <citation type="journal article" date="2015" name="Fish Shellfish Immunol.">
        <title>Early steps in the European eel (Anguilla anguilla)-Vibrio vulnificus interaction in the gills: Role of the RtxA13 toxin.</title>
        <authorList>
            <person name="Callol A."/>
            <person name="Pajuelo D."/>
            <person name="Ebbesson L."/>
            <person name="Teles M."/>
            <person name="MacKenzie S."/>
            <person name="Amaro C."/>
        </authorList>
    </citation>
    <scope>NUCLEOTIDE SEQUENCE</scope>
</reference>
<organism evidence="1">
    <name type="scientific">Anguilla anguilla</name>
    <name type="common">European freshwater eel</name>
    <name type="synonym">Muraena anguilla</name>
    <dbReference type="NCBI Taxonomy" id="7936"/>
    <lineage>
        <taxon>Eukaryota</taxon>
        <taxon>Metazoa</taxon>
        <taxon>Chordata</taxon>
        <taxon>Craniata</taxon>
        <taxon>Vertebrata</taxon>
        <taxon>Euteleostomi</taxon>
        <taxon>Actinopterygii</taxon>
        <taxon>Neopterygii</taxon>
        <taxon>Teleostei</taxon>
        <taxon>Anguilliformes</taxon>
        <taxon>Anguillidae</taxon>
        <taxon>Anguilla</taxon>
    </lineage>
</organism>
<dbReference type="EMBL" id="GBXM01027347">
    <property type="protein sequence ID" value="JAH81230.1"/>
    <property type="molecule type" value="Transcribed_RNA"/>
</dbReference>
<evidence type="ECO:0000313" key="1">
    <source>
        <dbReference type="EMBL" id="JAH81230.1"/>
    </source>
</evidence>
<name>A0A0E9VVB1_ANGAN</name>